<dbReference type="KEGG" id="alkq:M9189_04525"/>
<dbReference type="RefSeq" id="WP_250724960.1">
    <property type="nucleotide sequence ID" value="NZ_CP098400.1"/>
</dbReference>
<evidence type="ECO:0000259" key="2">
    <source>
        <dbReference type="Pfam" id="PF12667"/>
    </source>
</evidence>
<evidence type="ECO:0000256" key="1">
    <source>
        <dbReference type="SAM" id="SignalP"/>
    </source>
</evidence>
<dbReference type="InterPro" id="IPR038143">
    <property type="entry name" value="NigD-like_C_dom_sf"/>
</dbReference>
<dbReference type="Gene3D" id="2.40.50.500">
    <property type="entry name" value="NigD-like N-terminal OB domain"/>
    <property type="match status" value="1"/>
</dbReference>
<reference evidence="4" key="2">
    <citation type="submission" date="2022-06" db="EMBL/GenBank/DDBJ databases">
        <title>Xiashengella guii gen. nov. sp. nov., a bacterium isolated form anaerobic digestion tank.</title>
        <authorList>
            <person name="Huang H."/>
        </authorList>
    </citation>
    <scope>NUCLEOTIDE SEQUENCE</scope>
    <source>
        <strain evidence="4">Ai-910</strain>
    </source>
</reference>
<organism evidence="4 5">
    <name type="scientific">Xiashengella succiniciproducens</name>
    <dbReference type="NCBI Taxonomy" id="2949635"/>
    <lineage>
        <taxon>Bacteria</taxon>
        <taxon>Pseudomonadati</taxon>
        <taxon>Bacteroidota</taxon>
        <taxon>Bacteroidia</taxon>
        <taxon>Marinilabiliales</taxon>
        <taxon>Marinilabiliaceae</taxon>
        <taxon>Xiashengella</taxon>
    </lineage>
</organism>
<protein>
    <submittedName>
        <fullName evidence="4">NigD-like protein</fullName>
    </submittedName>
</protein>
<accession>A0A9J6ZSC2</accession>
<feature type="chain" id="PRO_5039931406" evidence="1">
    <location>
        <begin position="22"/>
        <end position="228"/>
    </location>
</feature>
<dbReference type="InterPro" id="IPR024299">
    <property type="entry name" value="NigD-like_OB_dom"/>
</dbReference>
<dbReference type="Pfam" id="PF17415">
    <property type="entry name" value="NigD_C"/>
    <property type="match status" value="1"/>
</dbReference>
<feature type="signal peptide" evidence="1">
    <location>
        <begin position="1"/>
        <end position="21"/>
    </location>
</feature>
<dbReference type="InterPro" id="IPR035376">
    <property type="entry name" value="NigD_C"/>
</dbReference>
<dbReference type="Gene3D" id="2.60.40.2370">
    <property type="entry name" value="NigD-like, C-terminal beta sandwich domain"/>
    <property type="match status" value="1"/>
</dbReference>
<feature type="domain" description="NigD-like N-terminal OB" evidence="2">
    <location>
        <begin position="37"/>
        <end position="103"/>
    </location>
</feature>
<evidence type="ECO:0000313" key="5">
    <source>
        <dbReference type="Proteomes" id="UP001056426"/>
    </source>
</evidence>
<name>A0A9J6ZSC2_9BACT</name>
<keyword evidence="1" id="KW-0732">Signal</keyword>
<reference evidence="4" key="1">
    <citation type="submission" date="2022-05" db="EMBL/GenBank/DDBJ databases">
        <authorList>
            <person name="Sun X."/>
        </authorList>
    </citation>
    <scope>NUCLEOTIDE SEQUENCE</scope>
    <source>
        <strain evidence="4">Ai-910</strain>
    </source>
</reference>
<feature type="domain" description="NigD-like C-terminal" evidence="3">
    <location>
        <begin position="108"/>
        <end position="215"/>
    </location>
</feature>
<evidence type="ECO:0000313" key="4">
    <source>
        <dbReference type="EMBL" id="URW80615.1"/>
    </source>
</evidence>
<keyword evidence="5" id="KW-1185">Reference proteome</keyword>
<dbReference type="Proteomes" id="UP001056426">
    <property type="component" value="Chromosome"/>
</dbReference>
<dbReference type="AlphaFoldDB" id="A0A9J6ZSC2"/>
<sequence>MKKFLLWSSLLSLVFLLPACEDDDDSYSLGKYWVTTGTVSTYGTKPYVITTDNGDVLYPSSSSIPWFNVYDGMRVWVNYTILGDTKGREDIDHWVKINDMSEILTKGIFMLTPEKEDSIGHDPVEIRDYWFTGDYLTIIFRYGGGGTIHFINLVQDVDNPENEDGLPVLELRHNRRDDRKNYLMQGTVSFNLAALKKEGSNSVSFILKAKNFSDRDDFEKELTYEYGE</sequence>
<evidence type="ECO:0000259" key="3">
    <source>
        <dbReference type="Pfam" id="PF17415"/>
    </source>
</evidence>
<gene>
    <name evidence="4" type="ORF">M9189_04525</name>
</gene>
<proteinExistence type="predicted"/>
<dbReference type="InterPro" id="IPR038179">
    <property type="entry name" value="NigD-like_N_sf"/>
</dbReference>
<dbReference type="EMBL" id="CP098400">
    <property type="protein sequence ID" value="URW80615.1"/>
    <property type="molecule type" value="Genomic_DNA"/>
</dbReference>
<dbReference type="Pfam" id="PF12667">
    <property type="entry name" value="NigD_N"/>
    <property type="match status" value="1"/>
</dbReference>